<dbReference type="Proteomes" id="UP001150062">
    <property type="component" value="Unassembled WGS sequence"/>
</dbReference>
<organism evidence="4 5">
    <name type="scientific">Anaeramoeba flamelloides</name>
    <dbReference type="NCBI Taxonomy" id="1746091"/>
    <lineage>
        <taxon>Eukaryota</taxon>
        <taxon>Metamonada</taxon>
        <taxon>Anaeramoebidae</taxon>
        <taxon>Anaeramoeba</taxon>
    </lineage>
</organism>
<dbReference type="PROSITE" id="PS00036">
    <property type="entry name" value="BZIP_BASIC"/>
    <property type="match status" value="1"/>
</dbReference>
<dbReference type="InterPro" id="IPR046347">
    <property type="entry name" value="bZIP_sf"/>
</dbReference>
<proteinExistence type="predicted"/>
<feature type="compositionally biased region" description="Polar residues" evidence="1">
    <location>
        <begin position="432"/>
        <end position="443"/>
    </location>
</feature>
<keyword evidence="2" id="KW-0812">Transmembrane</keyword>
<keyword evidence="2" id="KW-0472">Membrane</keyword>
<evidence type="ECO:0000256" key="2">
    <source>
        <dbReference type="SAM" id="Phobius"/>
    </source>
</evidence>
<dbReference type="InterPro" id="IPR004827">
    <property type="entry name" value="bZIP"/>
</dbReference>
<feature type="region of interest" description="Disordered" evidence="1">
    <location>
        <begin position="395"/>
        <end position="454"/>
    </location>
</feature>
<keyword evidence="2" id="KW-1133">Transmembrane helix</keyword>
<evidence type="ECO:0000256" key="1">
    <source>
        <dbReference type="SAM" id="MobiDB-lite"/>
    </source>
</evidence>
<dbReference type="SMART" id="SM00338">
    <property type="entry name" value="BRLZ"/>
    <property type="match status" value="1"/>
</dbReference>
<comment type="caution">
    <text evidence="4">The sequence shown here is derived from an EMBL/GenBank/DDBJ whole genome shotgun (WGS) entry which is preliminary data.</text>
</comment>
<feature type="compositionally biased region" description="Polar residues" evidence="1">
    <location>
        <begin position="481"/>
        <end position="493"/>
    </location>
</feature>
<feature type="region of interest" description="Disordered" evidence="1">
    <location>
        <begin position="467"/>
        <end position="493"/>
    </location>
</feature>
<keyword evidence="5" id="KW-1185">Reference proteome</keyword>
<accession>A0ABQ8Z587</accession>
<feature type="compositionally biased region" description="Basic and acidic residues" evidence="1">
    <location>
        <begin position="420"/>
        <end position="429"/>
    </location>
</feature>
<evidence type="ECO:0000259" key="3">
    <source>
        <dbReference type="PROSITE" id="PS50217"/>
    </source>
</evidence>
<feature type="region of interest" description="Disordered" evidence="1">
    <location>
        <begin position="109"/>
        <end position="137"/>
    </location>
</feature>
<evidence type="ECO:0000313" key="4">
    <source>
        <dbReference type="EMBL" id="KAJ6251938.1"/>
    </source>
</evidence>
<sequence>MDLTLLSYSDFEPNLLETSFLEGENGDELIYDSFLFDDFTIPNTIDISSIDQKKPTFTVNYTQQPKLQQNHQNEAVKKPQQPQQHNVNLHLNLNLKLDSNQQTTVYNSNQQKTIYNTNPQNSISKSQNKTKLPQTKTKQNNEIHKLPKIGTIKEISIPIKKKRIKTTKVLKKTNKGVKQNSQPTKVKKKHGRALDDEALKIRQRLAAIEDPDIIKKLTPQEKRLRRLERNRISAKRTRTRKKNEEKDSGGQISQLQKIVQQLQNQLNKQKNEIHRLNSVIEHYKTKETQHQQQQQFQQSDQLFHRQKNILGLNNQTIVAIGKNKNNSDLENNIFGDQTEDSENFIPRKRTREIKKQPNFKLFKTNPKSLFTTLFAFWVIVGLCYNIGTNFKIDRSTQPHSLSRIEKESVGPIPWNQKKRNGNDESHDDNQEIFGNTENTNPSEQQHDDQQETQIVISLDLEVDSGSEIESDFDLDTDHQEQANSNKNIQKNNT</sequence>
<feature type="region of interest" description="Disordered" evidence="1">
    <location>
        <begin position="228"/>
        <end position="252"/>
    </location>
</feature>
<evidence type="ECO:0000313" key="5">
    <source>
        <dbReference type="Proteomes" id="UP001150062"/>
    </source>
</evidence>
<dbReference type="PROSITE" id="PS50217">
    <property type="entry name" value="BZIP"/>
    <property type="match status" value="1"/>
</dbReference>
<gene>
    <name evidence="4" type="ORF">M0813_14712</name>
</gene>
<feature type="domain" description="BZIP" evidence="3">
    <location>
        <begin position="220"/>
        <end position="283"/>
    </location>
</feature>
<feature type="region of interest" description="Disordered" evidence="1">
    <location>
        <begin position="173"/>
        <end position="192"/>
    </location>
</feature>
<feature type="transmembrane region" description="Helical" evidence="2">
    <location>
        <begin position="368"/>
        <end position="387"/>
    </location>
</feature>
<dbReference type="EMBL" id="JAOAOG010000052">
    <property type="protein sequence ID" value="KAJ6251938.1"/>
    <property type="molecule type" value="Genomic_DNA"/>
</dbReference>
<dbReference type="Gene3D" id="1.20.5.170">
    <property type="match status" value="1"/>
</dbReference>
<name>A0ABQ8Z587_9EUKA</name>
<dbReference type="SUPFAM" id="SSF57959">
    <property type="entry name" value="Leucine zipper domain"/>
    <property type="match status" value="1"/>
</dbReference>
<feature type="compositionally biased region" description="Basic residues" evidence="1">
    <location>
        <begin position="232"/>
        <end position="241"/>
    </location>
</feature>
<feature type="compositionally biased region" description="Basic and acidic residues" evidence="1">
    <location>
        <begin position="395"/>
        <end position="408"/>
    </location>
</feature>
<protein>
    <submittedName>
        <fullName evidence="4">Basic-leucine zipper transcription factor f-related</fullName>
    </submittedName>
</protein>
<dbReference type="Pfam" id="PF07716">
    <property type="entry name" value="bZIP_2"/>
    <property type="match status" value="1"/>
</dbReference>
<reference evidence="4" key="1">
    <citation type="submission" date="2022-08" db="EMBL/GenBank/DDBJ databases">
        <title>Novel sulfate-reducing endosymbionts in the free-living metamonad Anaeramoeba.</title>
        <authorList>
            <person name="Jerlstrom-Hultqvist J."/>
            <person name="Cepicka I."/>
            <person name="Gallot-Lavallee L."/>
            <person name="Salas-Leiva D."/>
            <person name="Curtis B.A."/>
            <person name="Zahonova K."/>
            <person name="Pipaliya S."/>
            <person name="Dacks J."/>
            <person name="Roger A.J."/>
        </authorList>
    </citation>
    <scope>NUCLEOTIDE SEQUENCE</scope>
    <source>
        <strain evidence="4">Schooner1</strain>
    </source>
</reference>